<name>W4L2K5_9BACT</name>
<dbReference type="InterPro" id="IPR028427">
    <property type="entry name" value="Met_Sox_Rdtase_MsrB"/>
</dbReference>
<dbReference type="Proteomes" id="UP000019140">
    <property type="component" value="Unassembled WGS sequence"/>
</dbReference>
<reference evidence="5 6" key="1">
    <citation type="journal article" date="2014" name="Nature">
        <title>An environmental bacterial taxon with a large and distinct metabolic repertoire.</title>
        <authorList>
            <person name="Wilson M.C."/>
            <person name="Mori T."/>
            <person name="Ruckert C."/>
            <person name="Uria A.R."/>
            <person name="Helf M.J."/>
            <person name="Takada K."/>
            <person name="Gernert C."/>
            <person name="Steffens U.A."/>
            <person name="Heycke N."/>
            <person name="Schmitt S."/>
            <person name="Rinke C."/>
            <person name="Helfrich E.J."/>
            <person name="Brachmann A.O."/>
            <person name="Gurgui C."/>
            <person name="Wakimoto T."/>
            <person name="Kracht M."/>
            <person name="Crusemann M."/>
            <person name="Hentschel U."/>
            <person name="Abe I."/>
            <person name="Matsunaga S."/>
            <person name="Kalinowski J."/>
            <person name="Takeyama H."/>
            <person name="Piel J."/>
        </authorList>
    </citation>
    <scope>NUCLEOTIDE SEQUENCE [LARGE SCALE GENOMIC DNA]</scope>
    <source>
        <strain evidence="6">TSY2</strain>
    </source>
</reference>
<keyword evidence="2" id="KW-0560">Oxidoreductase</keyword>
<proteinExistence type="predicted"/>
<protein>
    <recommendedName>
        <fullName evidence="1">peptide-methionine (R)-S-oxide reductase</fullName>
        <ecNumber evidence="1">1.8.4.12</ecNumber>
    </recommendedName>
</protein>
<dbReference type="GO" id="GO:0030091">
    <property type="term" value="P:protein repair"/>
    <property type="evidence" value="ECO:0007669"/>
    <property type="project" value="InterPro"/>
</dbReference>
<dbReference type="SUPFAM" id="SSF51316">
    <property type="entry name" value="Mss4-like"/>
    <property type="match status" value="1"/>
</dbReference>
<evidence type="ECO:0000256" key="3">
    <source>
        <dbReference type="ARBA" id="ARBA00048488"/>
    </source>
</evidence>
<sequence>MERRTFLAHLAILPGAILLAQYGRAGQSKKGKVSVETLQKEWKTYLAEGSDAVLTKEPLQHSEAEWKKMLTPEQFDILRREGTERPFTSPLNDEKRDGVFVCAGCSLPLFTSAMKFDSGTGWPSFFTTIPDAFEIKKDFKLIWPRTEYHCVRCGGHHGHVFNDGPRPTGERWCNNGVALRFIPKGDKA</sequence>
<dbReference type="InterPro" id="IPR002579">
    <property type="entry name" value="Met_Sox_Rdtase_MsrB_dom"/>
</dbReference>
<keyword evidence="6" id="KW-1185">Reference proteome</keyword>
<dbReference type="GO" id="GO:0006979">
    <property type="term" value="P:response to oxidative stress"/>
    <property type="evidence" value="ECO:0007669"/>
    <property type="project" value="InterPro"/>
</dbReference>
<dbReference type="PANTHER" id="PTHR10173">
    <property type="entry name" value="METHIONINE SULFOXIDE REDUCTASE"/>
    <property type="match status" value="1"/>
</dbReference>
<evidence type="ECO:0000259" key="4">
    <source>
        <dbReference type="PROSITE" id="PS51790"/>
    </source>
</evidence>
<dbReference type="PANTHER" id="PTHR10173:SF57">
    <property type="entry name" value="PEPTIDE-METHIONINE (R)-S-OXIDE REDUCTASE"/>
    <property type="match status" value="1"/>
</dbReference>
<evidence type="ECO:0000313" key="5">
    <source>
        <dbReference type="EMBL" id="ETW92293.1"/>
    </source>
</evidence>
<comment type="catalytic activity">
    <reaction evidence="3">
        <text>L-methionyl-[protein] + [thioredoxin]-disulfide + H2O = L-methionyl-(R)-S-oxide-[protein] + [thioredoxin]-dithiol</text>
        <dbReference type="Rhea" id="RHEA:24164"/>
        <dbReference type="Rhea" id="RHEA-COMP:10698"/>
        <dbReference type="Rhea" id="RHEA-COMP:10700"/>
        <dbReference type="Rhea" id="RHEA-COMP:12313"/>
        <dbReference type="Rhea" id="RHEA-COMP:12314"/>
        <dbReference type="ChEBI" id="CHEBI:15377"/>
        <dbReference type="ChEBI" id="CHEBI:16044"/>
        <dbReference type="ChEBI" id="CHEBI:29950"/>
        <dbReference type="ChEBI" id="CHEBI:45764"/>
        <dbReference type="ChEBI" id="CHEBI:50058"/>
        <dbReference type="EC" id="1.8.4.12"/>
    </reaction>
</comment>
<organism evidence="5 6">
    <name type="scientific">Candidatus Entotheonella gemina</name>
    <dbReference type="NCBI Taxonomy" id="1429439"/>
    <lineage>
        <taxon>Bacteria</taxon>
        <taxon>Pseudomonadati</taxon>
        <taxon>Nitrospinota/Tectimicrobiota group</taxon>
        <taxon>Candidatus Tectimicrobiota</taxon>
        <taxon>Candidatus Entotheonellia</taxon>
        <taxon>Candidatus Entotheonellales</taxon>
        <taxon>Candidatus Entotheonellaceae</taxon>
        <taxon>Candidatus Entotheonella</taxon>
    </lineage>
</organism>
<dbReference type="EC" id="1.8.4.12" evidence="1"/>
<evidence type="ECO:0000313" key="6">
    <source>
        <dbReference type="Proteomes" id="UP000019140"/>
    </source>
</evidence>
<comment type="caution">
    <text evidence="5">The sequence shown here is derived from an EMBL/GenBank/DDBJ whole genome shotgun (WGS) entry which is preliminary data.</text>
</comment>
<dbReference type="InterPro" id="IPR011057">
    <property type="entry name" value="Mss4-like_sf"/>
</dbReference>
<accession>W4L2K5</accession>
<dbReference type="HOGENOM" id="CLU_031040_8_2_7"/>
<dbReference type="Gene3D" id="2.170.150.20">
    <property type="entry name" value="Peptide methionine sulfoxide reductase"/>
    <property type="match status" value="1"/>
</dbReference>
<dbReference type="PROSITE" id="PS51790">
    <property type="entry name" value="MSRB"/>
    <property type="match status" value="1"/>
</dbReference>
<dbReference type="Pfam" id="PF01641">
    <property type="entry name" value="SelR"/>
    <property type="match status" value="1"/>
</dbReference>
<dbReference type="NCBIfam" id="TIGR00357">
    <property type="entry name" value="peptide-methionine (R)-S-oxide reductase MsrB"/>
    <property type="match status" value="1"/>
</dbReference>
<evidence type="ECO:0000256" key="2">
    <source>
        <dbReference type="ARBA" id="ARBA00023002"/>
    </source>
</evidence>
<dbReference type="GO" id="GO:0005737">
    <property type="term" value="C:cytoplasm"/>
    <property type="evidence" value="ECO:0007669"/>
    <property type="project" value="TreeGrafter"/>
</dbReference>
<gene>
    <name evidence="5" type="ORF">ETSY2_53835</name>
</gene>
<feature type="domain" description="MsrB" evidence="4">
    <location>
        <begin position="63"/>
        <end position="184"/>
    </location>
</feature>
<dbReference type="PATRIC" id="fig|1429439.4.peg.8631"/>
<dbReference type="AlphaFoldDB" id="W4L2K5"/>
<evidence type="ECO:0000256" key="1">
    <source>
        <dbReference type="ARBA" id="ARBA00012499"/>
    </source>
</evidence>
<dbReference type="EMBL" id="AZHX01002973">
    <property type="protein sequence ID" value="ETW92293.1"/>
    <property type="molecule type" value="Genomic_DNA"/>
</dbReference>
<dbReference type="GO" id="GO:0033743">
    <property type="term" value="F:peptide-methionine (R)-S-oxide reductase activity"/>
    <property type="evidence" value="ECO:0007669"/>
    <property type="project" value="UniProtKB-EC"/>
</dbReference>